<feature type="transmembrane region" description="Helical" evidence="1">
    <location>
        <begin position="12"/>
        <end position="29"/>
    </location>
</feature>
<dbReference type="AlphaFoldDB" id="A0A846MYB7"/>
<reference evidence="2 3" key="1">
    <citation type="submission" date="2020-03" db="EMBL/GenBank/DDBJ databases">
        <title>Genomic Encyclopedia of Type Strains, Phase IV (KMG-IV): sequencing the most valuable type-strain genomes for metagenomic binning, comparative biology and taxonomic classification.</title>
        <authorList>
            <person name="Goeker M."/>
        </authorList>
    </citation>
    <scope>NUCLEOTIDE SEQUENCE [LARGE SCALE GENOMIC DNA]</scope>
    <source>
        <strain evidence="2 3">DSM 19867</strain>
    </source>
</reference>
<organism evidence="2 3">
    <name type="scientific">Rhizomicrobium palustre</name>
    <dbReference type="NCBI Taxonomy" id="189966"/>
    <lineage>
        <taxon>Bacteria</taxon>
        <taxon>Pseudomonadati</taxon>
        <taxon>Pseudomonadota</taxon>
        <taxon>Alphaproteobacteria</taxon>
        <taxon>Micropepsales</taxon>
        <taxon>Micropepsaceae</taxon>
        <taxon>Rhizomicrobium</taxon>
    </lineage>
</organism>
<evidence type="ECO:0000256" key="1">
    <source>
        <dbReference type="SAM" id="Phobius"/>
    </source>
</evidence>
<keyword evidence="1" id="KW-0812">Transmembrane</keyword>
<keyword evidence="1" id="KW-1133">Transmembrane helix</keyword>
<dbReference type="RefSeq" id="WP_167082783.1">
    <property type="nucleotide sequence ID" value="NZ_BAAADC010000001.1"/>
</dbReference>
<evidence type="ECO:0000313" key="2">
    <source>
        <dbReference type="EMBL" id="NIK88624.1"/>
    </source>
</evidence>
<sequence length="178" mass="19100">MKLSRKALTVSWAWLSALAVVMGIVLYLLDGVLKAKTGFGTASMQFVGSGYDLRLMMDHWIRPPDMALVGFLFGLDFLFMPLYGAALFCGALVALDRFAPAKGNLRRLMIRLSLAPIAAALCDAIENSLSVYMLTHTPTNALASFAMEATAGKWLGIAIGLALTVAALIGKFVVKPTE</sequence>
<feature type="transmembrane region" description="Helical" evidence="1">
    <location>
        <begin position="66"/>
        <end position="93"/>
    </location>
</feature>
<dbReference type="EMBL" id="JAASRM010000001">
    <property type="protein sequence ID" value="NIK88624.1"/>
    <property type="molecule type" value="Genomic_DNA"/>
</dbReference>
<name>A0A846MYB7_9PROT</name>
<proteinExistence type="predicted"/>
<feature type="transmembrane region" description="Helical" evidence="1">
    <location>
        <begin position="114"/>
        <end position="134"/>
    </location>
</feature>
<gene>
    <name evidence="2" type="ORF">FHS83_001942</name>
</gene>
<evidence type="ECO:0000313" key="3">
    <source>
        <dbReference type="Proteomes" id="UP000570514"/>
    </source>
</evidence>
<feature type="transmembrane region" description="Helical" evidence="1">
    <location>
        <begin position="154"/>
        <end position="174"/>
    </location>
</feature>
<comment type="caution">
    <text evidence="2">The sequence shown here is derived from an EMBL/GenBank/DDBJ whole genome shotgun (WGS) entry which is preliminary data.</text>
</comment>
<protein>
    <submittedName>
        <fullName evidence="2">Uncharacterized protein</fullName>
    </submittedName>
</protein>
<keyword evidence="1" id="KW-0472">Membrane</keyword>
<dbReference type="Proteomes" id="UP000570514">
    <property type="component" value="Unassembled WGS sequence"/>
</dbReference>
<keyword evidence="3" id="KW-1185">Reference proteome</keyword>
<accession>A0A846MYB7</accession>